<accession>A0A1V6QTQ2</accession>
<protein>
    <submittedName>
        <fullName evidence="2">Uncharacterized protein</fullName>
    </submittedName>
</protein>
<reference evidence="3" key="1">
    <citation type="journal article" date="2017" name="Nat. Microbiol.">
        <title>Global analysis of biosynthetic gene clusters reveals vast potential of secondary metabolite production in Penicillium species.</title>
        <authorList>
            <person name="Nielsen J.C."/>
            <person name="Grijseels S."/>
            <person name="Prigent S."/>
            <person name="Ji B."/>
            <person name="Dainat J."/>
            <person name="Nielsen K.F."/>
            <person name="Frisvad J.C."/>
            <person name="Workman M."/>
            <person name="Nielsen J."/>
        </authorList>
    </citation>
    <scope>NUCLEOTIDE SEQUENCE [LARGE SCALE GENOMIC DNA]</scope>
    <source>
        <strain evidence="3">IBT 29486</strain>
    </source>
</reference>
<feature type="region of interest" description="Disordered" evidence="1">
    <location>
        <begin position="1"/>
        <end position="43"/>
    </location>
</feature>
<evidence type="ECO:0000256" key="1">
    <source>
        <dbReference type="SAM" id="MobiDB-lite"/>
    </source>
</evidence>
<feature type="non-terminal residue" evidence="2">
    <location>
        <position position="1"/>
    </location>
</feature>
<feature type="compositionally biased region" description="Basic and acidic residues" evidence="1">
    <location>
        <begin position="1"/>
        <end position="12"/>
    </location>
</feature>
<evidence type="ECO:0000313" key="2">
    <source>
        <dbReference type="EMBL" id="OQD92593.1"/>
    </source>
</evidence>
<feature type="compositionally biased region" description="Acidic residues" evidence="1">
    <location>
        <begin position="22"/>
        <end position="36"/>
    </location>
</feature>
<keyword evidence="3" id="KW-1185">Reference proteome</keyword>
<evidence type="ECO:0000313" key="3">
    <source>
        <dbReference type="Proteomes" id="UP000191518"/>
    </source>
</evidence>
<dbReference type="Proteomes" id="UP000191518">
    <property type="component" value="Unassembled WGS sequence"/>
</dbReference>
<feature type="non-terminal residue" evidence="2">
    <location>
        <position position="68"/>
    </location>
</feature>
<name>A0A1V6QTQ2_9EURO</name>
<gene>
    <name evidence="2" type="ORF">PENVUL_c218G03534</name>
</gene>
<dbReference type="EMBL" id="MDYP01000217">
    <property type="protein sequence ID" value="OQD92593.1"/>
    <property type="molecule type" value="Genomic_DNA"/>
</dbReference>
<dbReference type="AlphaFoldDB" id="A0A1V6QTQ2"/>
<organism evidence="2 3">
    <name type="scientific">Penicillium vulpinum</name>
    <dbReference type="NCBI Taxonomy" id="29845"/>
    <lineage>
        <taxon>Eukaryota</taxon>
        <taxon>Fungi</taxon>
        <taxon>Dikarya</taxon>
        <taxon>Ascomycota</taxon>
        <taxon>Pezizomycotina</taxon>
        <taxon>Eurotiomycetes</taxon>
        <taxon>Eurotiomycetidae</taxon>
        <taxon>Eurotiales</taxon>
        <taxon>Aspergillaceae</taxon>
        <taxon>Penicillium</taxon>
    </lineage>
</organism>
<proteinExistence type="predicted"/>
<comment type="caution">
    <text evidence="2">The sequence shown here is derived from an EMBL/GenBank/DDBJ whole genome shotgun (WGS) entry which is preliminary data.</text>
</comment>
<sequence length="68" mass="7710">ERTEIDEQREVGLPDYTLEPISDSEDSEDSVDDEADNVNPDNIDTATEEAELDHSIRHQLPVIPFSQQ</sequence>